<dbReference type="Proteomes" id="UP001151760">
    <property type="component" value="Unassembled WGS sequence"/>
</dbReference>
<reference evidence="3" key="2">
    <citation type="submission" date="2022-01" db="EMBL/GenBank/DDBJ databases">
        <authorList>
            <person name="Yamashiro T."/>
            <person name="Shiraishi A."/>
            <person name="Satake H."/>
            <person name="Nakayama K."/>
        </authorList>
    </citation>
    <scope>NUCLEOTIDE SEQUENCE</scope>
</reference>
<gene>
    <name evidence="3" type="ORF">Tco_0752387</name>
</gene>
<evidence type="ECO:0000259" key="2">
    <source>
        <dbReference type="Pfam" id="PF07727"/>
    </source>
</evidence>
<protein>
    <submittedName>
        <fullName evidence="3">Ribonuclease H-like domain-containing protein</fullName>
    </submittedName>
</protein>
<evidence type="ECO:0000256" key="1">
    <source>
        <dbReference type="SAM" id="MobiDB-lite"/>
    </source>
</evidence>
<keyword evidence="4" id="KW-1185">Reference proteome</keyword>
<sequence length="1024" mass="115930">MDSRGQKLPTFVCTKTSYTQNRRDYDLWSMRMEQYLTHTDYALWEVIMNGDAPAIASASTEGHIPPKTVEQKLARKNELKAKSTLLLAILMSIYSSFLESRMQRPYVKQSRPQVKGTASSSTYADDVMFSFFVNQSNSLQLDNEDLEQIDTDDLVVMDINGRVAMLTMRGNRNGDALRRIIPVETPANALVVQDGICGYDWSYQAEEGPTDFALMALSVCRFHFQYNQGSNTERVNHQNKLTHPHPKRNFVPTAVATKSGLVPVNAAKQSSPRVAASISTARHVNTAALKQKKLVVVLLRAIRENAVNRHQACWIWSTNRGKVIDHISNASGNSTIALQDQGIFDSDHALGYGLGTSPPYRLSRHLMVDLLHLQEVLKEVKLLEKNRVLVTKPHNKTPYELLLGRPPSISFMRPFGCLVTILNTLDPLGKFDEKAVMRGSWLILFKEQAFRKEGYANNTNRVSTVNPSVSAAGQGFDNADDQERIDFLAVLRLCILKKATGIFDDAYDDREEVGAEADLNNLETTMNMMHKKFQISSIGELTFFLGLQVQQKDDGIFISQDKYVADILKKFDFTTLKAAGTPIETNKALNKDEESEDVDVHLYRLMIGSLMYLIASRHDIMFVIICALQDETVYKEWEDRMERAATTASSLEAEQDSGNINRTQSMATLNESFPQGTDSGSGPRVNTLGSGEDSMKLMELMEHYTKLFELLRKRNKRYEFEVDSARVEERVVTRDVGFGFKKGGKMCCRVWGDNRVSFLLSPEEDYTAEPDISTANVPVSTAGAEVSTASPEVKTAAESLVYIIRSATKRKDKGKAIMKEVEPAKDSRVHEEASIFNAEEWDNIQAQIEADEELAHRLQAQERERYSEADKARLLVELINERKRKFVQQRAEQRRNKPMTQAQQRTYMCDYIKNMGSHTLQQLKKLFFDEVKELFETRMKRVNTFTPMESDDTVPKVVAGSSKRDVEQKLNQESSKRQKIGAGSEPTKESKDELSQEQLQQLMIIVSEERMNVEALQTKYPIID</sequence>
<reference evidence="3" key="1">
    <citation type="journal article" date="2022" name="Int. J. Mol. Sci.">
        <title>Draft Genome of Tanacetum Coccineum: Genomic Comparison of Closely Related Tanacetum-Family Plants.</title>
        <authorList>
            <person name="Yamashiro T."/>
            <person name="Shiraishi A."/>
            <person name="Nakayama K."/>
            <person name="Satake H."/>
        </authorList>
    </citation>
    <scope>NUCLEOTIDE SEQUENCE</scope>
</reference>
<accession>A0ABQ4Z9B4</accession>
<feature type="region of interest" description="Disordered" evidence="1">
    <location>
        <begin position="946"/>
        <end position="995"/>
    </location>
</feature>
<dbReference type="Pfam" id="PF07727">
    <property type="entry name" value="RVT_2"/>
    <property type="match status" value="1"/>
</dbReference>
<dbReference type="EMBL" id="BQNB010011080">
    <property type="protein sequence ID" value="GJS85846.1"/>
    <property type="molecule type" value="Genomic_DNA"/>
</dbReference>
<name>A0ABQ4Z9B4_9ASTR</name>
<comment type="caution">
    <text evidence="3">The sequence shown here is derived from an EMBL/GenBank/DDBJ whole genome shotgun (WGS) entry which is preliminary data.</text>
</comment>
<evidence type="ECO:0000313" key="3">
    <source>
        <dbReference type="EMBL" id="GJS85846.1"/>
    </source>
</evidence>
<dbReference type="InterPro" id="IPR013103">
    <property type="entry name" value="RVT_2"/>
</dbReference>
<evidence type="ECO:0000313" key="4">
    <source>
        <dbReference type="Proteomes" id="UP001151760"/>
    </source>
</evidence>
<feature type="compositionally biased region" description="Basic and acidic residues" evidence="1">
    <location>
        <begin position="962"/>
        <end position="976"/>
    </location>
</feature>
<organism evidence="3 4">
    <name type="scientific">Tanacetum coccineum</name>
    <dbReference type="NCBI Taxonomy" id="301880"/>
    <lineage>
        <taxon>Eukaryota</taxon>
        <taxon>Viridiplantae</taxon>
        <taxon>Streptophyta</taxon>
        <taxon>Embryophyta</taxon>
        <taxon>Tracheophyta</taxon>
        <taxon>Spermatophyta</taxon>
        <taxon>Magnoliopsida</taxon>
        <taxon>eudicotyledons</taxon>
        <taxon>Gunneridae</taxon>
        <taxon>Pentapetalae</taxon>
        <taxon>asterids</taxon>
        <taxon>campanulids</taxon>
        <taxon>Asterales</taxon>
        <taxon>Asteraceae</taxon>
        <taxon>Asteroideae</taxon>
        <taxon>Anthemideae</taxon>
        <taxon>Anthemidinae</taxon>
        <taxon>Tanacetum</taxon>
    </lineage>
</organism>
<proteinExistence type="predicted"/>
<feature type="domain" description="Reverse transcriptase Ty1/copia-type" evidence="2">
    <location>
        <begin position="517"/>
        <end position="584"/>
    </location>
</feature>